<name>A0A7C1VRL5_9GAMM</name>
<proteinExistence type="predicted"/>
<feature type="transmembrane region" description="Helical" evidence="2">
    <location>
        <begin position="250"/>
        <end position="266"/>
    </location>
</feature>
<feature type="region of interest" description="Disordered" evidence="1">
    <location>
        <begin position="417"/>
        <end position="442"/>
    </location>
</feature>
<evidence type="ECO:0000256" key="1">
    <source>
        <dbReference type="SAM" id="MobiDB-lite"/>
    </source>
</evidence>
<sequence>MSATDKLIHKLGSSAVSWVLLFITIVGCVFIINITSSSKQAGVAERANQQNTQLLQAAVKSVEKQVASWQQQLTNIANQPLTRTVAEGNTSQSQQWQQMVELAFPDVLFSCVLDSTEDTPRSDACLPITYASLNSFRQLQEKDTADVAMIMIDGKPSHILLTRPIRTESDESQKLLAIGLKPESIDLINRQLIQNAYIEISQGNALLGVLSNAGQPQLKQGQPSASAAVPSSHWNVNLWMPSTSVSQTNWLMIASLAGLLILMWVLREWWQKSVLKNDAAVLEEQLGDLQQVKLKTKYPIALKELITIRNLIHQIALPERKTPLPVDQPSLIVEEVSDESSRLADQIEDTSEPELDTSEATDIKINKDIIEYDVAIEQDLPADDDINNLEQNEESSLSSQSTYLTDSVEMDANPVNLSFESDLDDNNPTIRIDPDVSDSDEKPLNTFSLELADIDDQKESLQLEKAQNSFTEDDSAYSLDPPSNENLPDESIFRAYDIRGVVGEQLTVPIMTLIGRAVGSQMLSQGQDQLVV</sequence>
<comment type="caution">
    <text evidence="3">The sequence shown here is derived from an EMBL/GenBank/DDBJ whole genome shotgun (WGS) entry which is preliminary data.</text>
</comment>
<accession>A0A7C1VRL5</accession>
<feature type="non-terminal residue" evidence="3">
    <location>
        <position position="532"/>
    </location>
</feature>
<dbReference type="Proteomes" id="UP000886384">
    <property type="component" value="Unassembled WGS sequence"/>
</dbReference>
<gene>
    <name evidence="3" type="ORF">ENI26_06655</name>
</gene>
<dbReference type="EMBL" id="DRHY01000147">
    <property type="protein sequence ID" value="HEC74040.1"/>
    <property type="molecule type" value="Genomic_DNA"/>
</dbReference>
<feature type="compositionally biased region" description="Acidic residues" evidence="1">
    <location>
        <begin position="346"/>
        <end position="359"/>
    </location>
</feature>
<feature type="region of interest" description="Disordered" evidence="1">
    <location>
        <begin position="467"/>
        <end position="488"/>
    </location>
</feature>
<protein>
    <submittedName>
        <fullName evidence="3">Uncharacterized protein</fullName>
    </submittedName>
</protein>
<keyword evidence="2" id="KW-0472">Membrane</keyword>
<evidence type="ECO:0000313" key="3">
    <source>
        <dbReference type="EMBL" id="HEC74040.1"/>
    </source>
</evidence>
<keyword evidence="2" id="KW-0812">Transmembrane</keyword>
<reference evidence="3" key="1">
    <citation type="journal article" date="2020" name="mSystems">
        <title>Genome- and Community-Level Interaction Insights into Carbon Utilization and Element Cycling Functions of Hydrothermarchaeota in Hydrothermal Sediment.</title>
        <authorList>
            <person name="Zhou Z."/>
            <person name="Liu Y."/>
            <person name="Xu W."/>
            <person name="Pan J."/>
            <person name="Luo Z.H."/>
            <person name="Li M."/>
        </authorList>
    </citation>
    <scope>NUCLEOTIDE SEQUENCE [LARGE SCALE GENOMIC DNA]</scope>
    <source>
        <strain evidence="3">HyVt-380</strain>
    </source>
</reference>
<keyword evidence="2" id="KW-1133">Transmembrane helix</keyword>
<organism evidence="3">
    <name type="scientific">Methylophaga aminisulfidivorans</name>
    <dbReference type="NCBI Taxonomy" id="230105"/>
    <lineage>
        <taxon>Bacteria</taxon>
        <taxon>Pseudomonadati</taxon>
        <taxon>Pseudomonadota</taxon>
        <taxon>Gammaproteobacteria</taxon>
        <taxon>Thiotrichales</taxon>
        <taxon>Piscirickettsiaceae</taxon>
        <taxon>Methylophaga</taxon>
    </lineage>
</organism>
<evidence type="ECO:0000256" key="2">
    <source>
        <dbReference type="SAM" id="Phobius"/>
    </source>
</evidence>
<dbReference type="PROSITE" id="PS51257">
    <property type="entry name" value="PROKAR_LIPOPROTEIN"/>
    <property type="match status" value="1"/>
</dbReference>
<feature type="transmembrane region" description="Helical" evidence="2">
    <location>
        <begin position="12"/>
        <end position="32"/>
    </location>
</feature>
<feature type="region of interest" description="Disordered" evidence="1">
    <location>
        <begin position="336"/>
        <end position="359"/>
    </location>
</feature>
<dbReference type="AlphaFoldDB" id="A0A7C1VRL5"/>